<feature type="signal peptide" evidence="2">
    <location>
        <begin position="1"/>
        <end position="20"/>
    </location>
</feature>
<evidence type="ECO:0000256" key="1">
    <source>
        <dbReference type="SAM" id="MobiDB-lite"/>
    </source>
</evidence>
<proteinExistence type="predicted"/>
<dbReference type="Proteomes" id="UP001151699">
    <property type="component" value="Chromosome A"/>
</dbReference>
<keyword evidence="2" id="KW-0732">Signal</keyword>
<name>A0A9Q0S592_9DIPT</name>
<evidence type="ECO:0000256" key="2">
    <source>
        <dbReference type="SAM" id="SignalP"/>
    </source>
</evidence>
<feature type="chain" id="PRO_5040379641" description="Secreted protein" evidence="2">
    <location>
        <begin position="21"/>
        <end position="81"/>
    </location>
</feature>
<reference evidence="3" key="1">
    <citation type="submission" date="2022-07" db="EMBL/GenBank/DDBJ databases">
        <authorList>
            <person name="Trinca V."/>
            <person name="Uliana J.V.C."/>
            <person name="Torres T.T."/>
            <person name="Ward R.J."/>
            <person name="Monesi N."/>
        </authorList>
    </citation>
    <scope>NUCLEOTIDE SEQUENCE</scope>
    <source>
        <strain evidence="3">HSMRA1968</strain>
        <tissue evidence="3">Whole embryos</tissue>
    </source>
</reference>
<feature type="region of interest" description="Disordered" evidence="1">
    <location>
        <begin position="53"/>
        <end position="81"/>
    </location>
</feature>
<sequence length="81" mass="8457">MASALLKVAILLAIITLTVARPRNSPPVPKVEDCGECADGVPDVPVDDIVTEPPDSEGCLSGEEDVTRDIPPEIITPPPPC</sequence>
<protein>
    <recommendedName>
        <fullName evidence="5">Secreted protein</fullName>
    </recommendedName>
</protein>
<evidence type="ECO:0008006" key="5">
    <source>
        <dbReference type="Google" id="ProtNLM"/>
    </source>
</evidence>
<dbReference type="AlphaFoldDB" id="A0A9Q0S592"/>
<accession>A0A9Q0S592</accession>
<organism evidence="3 4">
    <name type="scientific">Pseudolycoriella hygida</name>
    <dbReference type="NCBI Taxonomy" id="35572"/>
    <lineage>
        <taxon>Eukaryota</taxon>
        <taxon>Metazoa</taxon>
        <taxon>Ecdysozoa</taxon>
        <taxon>Arthropoda</taxon>
        <taxon>Hexapoda</taxon>
        <taxon>Insecta</taxon>
        <taxon>Pterygota</taxon>
        <taxon>Neoptera</taxon>
        <taxon>Endopterygota</taxon>
        <taxon>Diptera</taxon>
        <taxon>Nematocera</taxon>
        <taxon>Sciaroidea</taxon>
        <taxon>Sciaridae</taxon>
        <taxon>Pseudolycoriella</taxon>
    </lineage>
</organism>
<comment type="caution">
    <text evidence="3">The sequence shown here is derived from an EMBL/GenBank/DDBJ whole genome shotgun (WGS) entry which is preliminary data.</text>
</comment>
<gene>
    <name evidence="3" type="ORF">Bhyg_00770</name>
</gene>
<evidence type="ECO:0000313" key="3">
    <source>
        <dbReference type="EMBL" id="KAJ6645564.1"/>
    </source>
</evidence>
<evidence type="ECO:0000313" key="4">
    <source>
        <dbReference type="Proteomes" id="UP001151699"/>
    </source>
</evidence>
<keyword evidence="4" id="KW-1185">Reference proteome</keyword>
<dbReference type="EMBL" id="WJQU01000001">
    <property type="protein sequence ID" value="KAJ6645564.1"/>
    <property type="molecule type" value="Genomic_DNA"/>
</dbReference>